<keyword evidence="2" id="KW-1185">Reference proteome</keyword>
<evidence type="ECO:0000313" key="1">
    <source>
        <dbReference type="EMBL" id="NDU97203.1"/>
    </source>
</evidence>
<sequence length="524" mass="59457">MTVEEEIQAESVVRSFTEDWNYFAYEVLGARLDKEQQDILTSVQFNPRTSVASGTARGKDYVTAVACFCFMFLTPKWNEEGDLIDNTKVALSAPTDRQVKNIMMPEISRLYNKAKRNGVILPGRLNVYDIRTEYEEWFLTGFKASEHNHEAWSGFHAVNTMFAITEASGISDDTFGAIEGNLQGNSRILIVFNPNNTVGYAARSQKQDRWSKFRLNSLTAPNVIEKRQVIPGQVDYEWITDKLKLWCEEIEADQVDIAQDDFEFEGQWYRPTDIFRIKVLGKFPKAGKDVLIPQQWIEAAQERWVRYHKTIRVDPYPKPLRLGVDVAGMGRDSTVFAHRHGNIGKAFTKSNSGGEADHMEVAGRIVHILKNDKKATAFIDTIGEGAGVYSRTKELGYESRALSCKNSEAATDNSGEPLTDITGQRTFANMRAYLGWAVRDWLNPKNYPDNTPDVYMPMLPPGGGFLEEATEIKYKWLSNGSIILEDKDDVIKRLKRSPDEFDAMANTFYPFEPTSKVKDLSGYF</sequence>
<reference evidence="1 2" key="1">
    <citation type="submission" date="2020-02" db="EMBL/GenBank/DDBJ databases">
        <title>Draft genome sequence of two Spirosoma agri KCTC 52727 and Spirosoma terrae KCTC 52035.</title>
        <authorList>
            <person name="Rojas J."/>
            <person name="Ambika Manirajan B."/>
            <person name="Suarez C."/>
            <person name="Ratering S."/>
            <person name="Schnell S."/>
        </authorList>
    </citation>
    <scope>NUCLEOTIDE SEQUENCE [LARGE SCALE GENOMIC DNA]</scope>
    <source>
        <strain evidence="1 2">KCTC 52035</strain>
    </source>
</reference>
<name>A0A6L9LED0_9BACT</name>
<comment type="caution">
    <text evidence="1">The sequence shown here is derived from an EMBL/GenBank/DDBJ whole genome shotgun (WGS) entry which is preliminary data.</text>
</comment>
<dbReference type="AlphaFoldDB" id="A0A6L9LED0"/>
<organism evidence="1 2">
    <name type="scientific">Spirosoma terrae</name>
    <dbReference type="NCBI Taxonomy" id="1968276"/>
    <lineage>
        <taxon>Bacteria</taxon>
        <taxon>Pseudomonadati</taxon>
        <taxon>Bacteroidota</taxon>
        <taxon>Cytophagia</taxon>
        <taxon>Cytophagales</taxon>
        <taxon>Cytophagaceae</taxon>
        <taxon>Spirosoma</taxon>
    </lineage>
</organism>
<dbReference type="Proteomes" id="UP000474175">
    <property type="component" value="Unassembled WGS sequence"/>
</dbReference>
<evidence type="ECO:0000313" key="2">
    <source>
        <dbReference type="Proteomes" id="UP000474175"/>
    </source>
</evidence>
<dbReference type="EMBL" id="JAAFZH010000010">
    <property type="protein sequence ID" value="NDU97203.1"/>
    <property type="molecule type" value="Genomic_DNA"/>
</dbReference>
<protein>
    <recommendedName>
        <fullName evidence="3">Terminase</fullName>
    </recommendedName>
</protein>
<evidence type="ECO:0008006" key="3">
    <source>
        <dbReference type="Google" id="ProtNLM"/>
    </source>
</evidence>
<dbReference type="RefSeq" id="WP_163952420.1">
    <property type="nucleotide sequence ID" value="NZ_JAAFZH010000010.1"/>
</dbReference>
<dbReference type="InterPro" id="IPR027417">
    <property type="entry name" value="P-loop_NTPase"/>
</dbReference>
<dbReference type="Gene3D" id="3.40.50.300">
    <property type="entry name" value="P-loop containing nucleotide triphosphate hydrolases"/>
    <property type="match status" value="1"/>
</dbReference>
<accession>A0A6L9LED0</accession>
<dbReference type="Gene3D" id="3.30.420.240">
    <property type="match status" value="1"/>
</dbReference>
<gene>
    <name evidence="1" type="ORF">GK108_20130</name>
</gene>
<proteinExistence type="predicted"/>